<accession>A0AAD9QHC5</accession>
<dbReference type="Pfam" id="PF05207">
    <property type="entry name" value="Zn_ribbon_CSL"/>
    <property type="match status" value="1"/>
</dbReference>
<dbReference type="PROSITE" id="PS51074">
    <property type="entry name" value="DPH_MB"/>
    <property type="match status" value="1"/>
</dbReference>
<dbReference type="InterPro" id="IPR036671">
    <property type="entry name" value="DPH_MB_sf"/>
</dbReference>
<keyword evidence="8" id="KW-1185">Reference proteome</keyword>
<keyword evidence="4" id="KW-0408">Iron</keyword>
<dbReference type="CDD" id="cd06257">
    <property type="entry name" value="DnaJ"/>
    <property type="match status" value="1"/>
</dbReference>
<dbReference type="Gene3D" id="1.10.287.110">
    <property type="entry name" value="DnaJ domain"/>
    <property type="match status" value="1"/>
</dbReference>
<dbReference type="SUPFAM" id="SSF144217">
    <property type="entry name" value="CSL zinc finger"/>
    <property type="match status" value="1"/>
</dbReference>
<name>A0AAD9QHC5_ACRCE</name>
<comment type="similarity">
    <text evidence="1">Belongs to the DPH4 family.</text>
</comment>
<dbReference type="PANTHER" id="PTHR45255:SF1">
    <property type="entry name" value="DNAJ HOMOLOG SUBFAMILY C MEMBER 24"/>
    <property type="match status" value="1"/>
</dbReference>
<dbReference type="SMART" id="SM00271">
    <property type="entry name" value="DnaJ"/>
    <property type="match status" value="1"/>
</dbReference>
<dbReference type="InterPro" id="IPR007872">
    <property type="entry name" value="DPH_MB_dom"/>
</dbReference>
<dbReference type="Proteomes" id="UP001249851">
    <property type="component" value="Unassembled WGS sequence"/>
</dbReference>
<dbReference type="AlphaFoldDB" id="A0AAD9QHC5"/>
<evidence type="ECO:0000313" key="7">
    <source>
        <dbReference type="EMBL" id="KAK2560961.1"/>
    </source>
</evidence>
<evidence type="ECO:0000256" key="4">
    <source>
        <dbReference type="ARBA" id="ARBA00023004"/>
    </source>
</evidence>
<dbReference type="SUPFAM" id="SSF46565">
    <property type="entry name" value="Chaperone J-domain"/>
    <property type="match status" value="1"/>
</dbReference>
<dbReference type="Gene3D" id="3.10.660.10">
    <property type="entry name" value="DPH Zinc finger"/>
    <property type="match status" value="1"/>
</dbReference>
<dbReference type="GO" id="GO:0001671">
    <property type="term" value="F:ATPase activator activity"/>
    <property type="evidence" value="ECO:0007669"/>
    <property type="project" value="TreeGrafter"/>
</dbReference>
<feature type="domain" description="J" evidence="5">
    <location>
        <begin position="14"/>
        <end position="85"/>
    </location>
</feature>
<keyword evidence="3" id="KW-0862">Zinc</keyword>
<dbReference type="GO" id="GO:0008198">
    <property type="term" value="F:ferrous iron binding"/>
    <property type="evidence" value="ECO:0007669"/>
    <property type="project" value="TreeGrafter"/>
</dbReference>
<evidence type="ECO:0000313" key="8">
    <source>
        <dbReference type="Proteomes" id="UP001249851"/>
    </source>
</evidence>
<dbReference type="PRINTS" id="PR00625">
    <property type="entry name" value="JDOMAIN"/>
</dbReference>
<dbReference type="Pfam" id="PF00226">
    <property type="entry name" value="DnaJ"/>
    <property type="match status" value="1"/>
</dbReference>
<dbReference type="EMBL" id="JARQWQ010000034">
    <property type="protein sequence ID" value="KAK2560961.1"/>
    <property type="molecule type" value="Genomic_DNA"/>
</dbReference>
<evidence type="ECO:0000256" key="1">
    <source>
        <dbReference type="ARBA" id="ARBA00006169"/>
    </source>
</evidence>
<organism evidence="7 8">
    <name type="scientific">Acropora cervicornis</name>
    <name type="common">Staghorn coral</name>
    <dbReference type="NCBI Taxonomy" id="6130"/>
    <lineage>
        <taxon>Eukaryota</taxon>
        <taxon>Metazoa</taxon>
        <taxon>Cnidaria</taxon>
        <taxon>Anthozoa</taxon>
        <taxon>Hexacorallia</taxon>
        <taxon>Scleractinia</taxon>
        <taxon>Astrocoeniina</taxon>
        <taxon>Acroporidae</taxon>
        <taxon>Acropora</taxon>
    </lineage>
</organism>
<comment type="caution">
    <text evidence="7">The sequence shown here is derived from an EMBL/GenBank/DDBJ whole genome shotgun (WGS) entry which is preliminary data.</text>
</comment>
<feature type="domain" description="DPH-type MB" evidence="6">
    <location>
        <begin position="96"/>
        <end position="152"/>
    </location>
</feature>
<evidence type="ECO:0000256" key="3">
    <source>
        <dbReference type="ARBA" id="ARBA00022833"/>
    </source>
</evidence>
<dbReference type="InterPro" id="IPR001623">
    <property type="entry name" value="DnaJ_domain"/>
</dbReference>
<evidence type="ECO:0000256" key="2">
    <source>
        <dbReference type="ARBA" id="ARBA00022723"/>
    </source>
</evidence>
<evidence type="ECO:0000259" key="6">
    <source>
        <dbReference type="PROSITE" id="PS51074"/>
    </source>
</evidence>
<dbReference type="InterPro" id="IPR036869">
    <property type="entry name" value="J_dom_sf"/>
</dbReference>
<dbReference type="PANTHER" id="PTHR45255">
    <property type="entry name" value="DNAJ HOMOLOG SUBFAMILY C MEMBER 24"/>
    <property type="match status" value="1"/>
</dbReference>
<evidence type="ECO:0000259" key="5">
    <source>
        <dbReference type="PROSITE" id="PS50076"/>
    </source>
</evidence>
<proteinExistence type="inferred from homology"/>
<reference evidence="7" key="2">
    <citation type="journal article" date="2023" name="Science">
        <title>Genomic signatures of disease resistance in endangered staghorn corals.</title>
        <authorList>
            <person name="Vollmer S.V."/>
            <person name="Selwyn J.D."/>
            <person name="Despard B.A."/>
            <person name="Roesel C.L."/>
        </authorList>
    </citation>
    <scope>NUCLEOTIDE SEQUENCE</scope>
    <source>
        <strain evidence="7">K2</strain>
    </source>
</reference>
<gene>
    <name evidence="7" type="ORF">P5673_016080</name>
</gene>
<keyword evidence="2" id="KW-0479">Metal-binding</keyword>
<reference evidence="7" key="1">
    <citation type="journal article" date="2023" name="G3 (Bethesda)">
        <title>Whole genome assembly and annotation of the endangered Caribbean coral Acropora cervicornis.</title>
        <authorList>
            <person name="Selwyn J.D."/>
            <person name="Vollmer S.V."/>
        </authorList>
    </citation>
    <scope>NUCLEOTIDE SEQUENCE</scope>
    <source>
        <strain evidence="7">K2</strain>
    </source>
</reference>
<sequence length="173" mass="19506">MASDKAVETKEVTSPYSVLGVSENSSYEEIKRAYQKLLLKFHPDKLDESLSQKDREQACERFLSVDQAWKLLNDQSSKAKCDRNLKEQKLSQDWPVSAEVDLDDMEYHEAMQTYSSDCRCDGEYIISEGDLENGQNIVCCSGCSLSIRVLYNMLSDEEAESEDDGVGGIDNCC</sequence>
<dbReference type="PROSITE" id="PS50076">
    <property type="entry name" value="DNAJ_2"/>
    <property type="match status" value="1"/>
</dbReference>
<protein>
    <submittedName>
        <fullName evidence="7">DPH4-like protein</fullName>
    </submittedName>
</protein>